<gene>
    <name evidence="8" type="primary">DAW1</name>
    <name evidence="8" type="ORF">AXF42_Ash002896</name>
</gene>
<dbReference type="InterPro" id="IPR001680">
    <property type="entry name" value="WD40_rpt"/>
</dbReference>
<evidence type="ECO:0000256" key="1">
    <source>
        <dbReference type="ARBA" id="ARBA00004496"/>
    </source>
</evidence>
<feature type="repeat" description="WD" evidence="7">
    <location>
        <begin position="233"/>
        <end position="264"/>
    </location>
</feature>
<dbReference type="GO" id="GO:0030488">
    <property type="term" value="P:tRNA methylation"/>
    <property type="evidence" value="ECO:0007669"/>
    <property type="project" value="TreeGrafter"/>
</dbReference>
<evidence type="ECO:0000256" key="5">
    <source>
        <dbReference type="ARBA" id="ARBA00022737"/>
    </source>
</evidence>
<dbReference type="OrthoDB" id="5594999at2759"/>
<feature type="repeat" description="WD" evidence="7">
    <location>
        <begin position="291"/>
        <end position="330"/>
    </location>
</feature>
<evidence type="ECO:0000256" key="7">
    <source>
        <dbReference type="PROSITE-ProRule" id="PRU00221"/>
    </source>
</evidence>
<dbReference type="EMBL" id="KZ452013">
    <property type="protein sequence ID" value="PKA51529.1"/>
    <property type="molecule type" value="Genomic_DNA"/>
</dbReference>
<evidence type="ECO:0000313" key="9">
    <source>
        <dbReference type="Proteomes" id="UP000236161"/>
    </source>
</evidence>
<protein>
    <submittedName>
        <fullName evidence="8">Dynein assembly factor with WDR repeat domains 1</fullName>
    </submittedName>
</protein>
<dbReference type="SUPFAM" id="SSF50978">
    <property type="entry name" value="WD40 repeat-like"/>
    <property type="match status" value="3"/>
</dbReference>
<accession>A0A2I0A7K4</accession>
<keyword evidence="2" id="KW-0963">Cytoplasm</keyword>
<proteinExistence type="inferred from homology"/>
<evidence type="ECO:0000256" key="4">
    <source>
        <dbReference type="ARBA" id="ARBA00022694"/>
    </source>
</evidence>
<sequence length="1313" mass="146982">MDCGDPHLDHRRLFAGPYLGEISALSFFPLPSDLSSFPLLLAGTGSELLIYELEAGSLLRSFHVFDGVRVHGISLRSTAGSLIAVFGEKKLKLFFVRVDAKPLRIRLEFVGQLPRFDHWVLDAKFLEEDGYLAVGLSDNSVALWDLNGSSSAARVKSEERCLLYSMRMWGESVKALRIASGTINNEVIVWRLGVQDQLAPLTSLMGSIRDQISFEEATHVEHQHFFPVYLNRFTGHDGSILRIAWSSDGFKLVSVSDDRSARMWTSSGQALQCHGYDQNLGSHPSKKNLELFGHDGRIWDCHISDTFIITAGEDCSCRVWDVDGNQLLMLKEHEGRGIWRCLYDQNSSLLVTAGFDSAIKVHLISSSIRELTSNSRLMNDLKDYTEIFSISAPQVKGQQGLMDSKSEYVRCLHFAQEDVLYVASNNGFFYHVNLSDPRDVRWTTLCQVSKESPIICMDLMTIKPCKSSCLMEYIIAIGDGMGKATIMVLCCGKFSSKVVLSFTWVAEKERQLLGIYWCKSLGYSHLLTAGPRGSLKLWKINPLLLCNSEDNNNEQKVYLIAEFTSYYGARIMSMDASSKDEVLVCGDQRGNLTIYPLLGKLTYADSVEMVEKISSINQFKGAHGISSVTNVVIASLEFNQMEIRTTGGDGCICYFKYDQQFQLLEFVGMKQVKELSTVQSVHSCSSSEIDLAKVDYAIGFTSVDFIVWSLINEGKILDVPCGGWRRPYSYLLGDAPEYQHCFAFVKDHNIHIRRLWMPCHERQQYPRILHMQYHGREIHTLCFIPLILPLNSRESCDSLIATGCEDGTVRLTRCSSLNMGRWSESKLLGEHIGGSAVRSICFTSKIYTIGAGQTCGTSDDALRSKHEPSLLISVGAKQVLTSWILRYKTANTVEKDLNGEPEESPVSSKRAQSSISFQWLSTHLPPKYANPLRSMEEITETMIVDKASTISEGRLGPYIPEYRKFKHNAPFTDIYENDWRYLAVTAFLVKQVASRLTICFIVVACSDATLTLQALLLPYRLWFDVASLMPQPAPVLALQHVAIPLANSNGNFCTRISHIVISGSTDGSISFWDITETVEDFIQLSSKFQTQLLIDCQRRPRTGRGSRGGRWWRSSTRQPIEKRLKGSTTKIATHESSFSQESQPVREVLPLLVLDSVHQSGVNCLYVAEMKNSSHLKSGADYCVVSGGDDQAVQCLVFNFDAFDATVINVGAINGCNFYTKFPRILKRQSSNSAHSSSVKGIWTDGIWVFSTGLDQRIRCWKIGLCGELIEQSHLIVSVPEPESLDVITFDSKRYQIAVAGRGIQKIDFFAPN</sequence>
<dbReference type="Gene3D" id="2.130.10.10">
    <property type="entry name" value="YVTN repeat-like/Quinoprotein amine dehydrogenase"/>
    <property type="match status" value="5"/>
</dbReference>
<dbReference type="SMART" id="SM00320">
    <property type="entry name" value="WD40"/>
    <property type="match status" value="10"/>
</dbReference>
<evidence type="ECO:0000256" key="2">
    <source>
        <dbReference type="ARBA" id="ARBA00022490"/>
    </source>
</evidence>
<dbReference type="InterPro" id="IPR036322">
    <property type="entry name" value="WD40_repeat_dom_sf"/>
</dbReference>
<dbReference type="GO" id="GO:0005737">
    <property type="term" value="C:cytoplasm"/>
    <property type="evidence" value="ECO:0007669"/>
    <property type="project" value="UniProtKB-SubCell"/>
</dbReference>
<organism evidence="8 9">
    <name type="scientific">Apostasia shenzhenica</name>
    <dbReference type="NCBI Taxonomy" id="1088818"/>
    <lineage>
        <taxon>Eukaryota</taxon>
        <taxon>Viridiplantae</taxon>
        <taxon>Streptophyta</taxon>
        <taxon>Embryophyta</taxon>
        <taxon>Tracheophyta</taxon>
        <taxon>Spermatophyta</taxon>
        <taxon>Magnoliopsida</taxon>
        <taxon>Liliopsida</taxon>
        <taxon>Asparagales</taxon>
        <taxon>Orchidaceae</taxon>
        <taxon>Apostasioideae</taxon>
        <taxon>Apostasia</taxon>
    </lineage>
</organism>
<comment type="similarity">
    <text evidence="6">Belongs to the WD repeat WDR6 family.</text>
</comment>
<evidence type="ECO:0000313" key="8">
    <source>
        <dbReference type="EMBL" id="PKA51529.1"/>
    </source>
</evidence>
<feature type="repeat" description="WD" evidence="7">
    <location>
        <begin position="1060"/>
        <end position="1074"/>
    </location>
</feature>
<keyword evidence="3 7" id="KW-0853">WD repeat</keyword>
<keyword evidence="5" id="KW-0677">Repeat</keyword>
<evidence type="ECO:0000256" key="3">
    <source>
        <dbReference type="ARBA" id="ARBA00022574"/>
    </source>
</evidence>
<dbReference type="InterPro" id="IPR051973">
    <property type="entry name" value="tRNA_Anticodon_Mtase-Reg"/>
</dbReference>
<dbReference type="Proteomes" id="UP000236161">
    <property type="component" value="Unassembled WGS sequence"/>
</dbReference>
<dbReference type="PROSITE" id="PS50294">
    <property type="entry name" value="WD_REPEATS_REGION"/>
    <property type="match status" value="1"/>
</dbReference>
<dbReference type="PANTHER" id="PTHR14344:SF3">
    <property type="entry name" value="WD REPEAT-CONTAINING PROTEIN 6"/>
    <property type="match status" value="1"/>
</dbReference>
<dbReference type="PROSITE" id="PS00678">
    <property type="entry name" value="WD_REPEATS_1"/>
    <property type="match status" value="1"/>
</dbReference>
<dbReference type="InterPro" id="IPR019775">
    <property type="entry name" value="WD40_repeat_CS"/>
</dbReference>
<dbReference type="STRING" id="1088818.A0A2I0A7K4"/>
<name>A0A2I0A7K4_9ASPA</name>
<dbReference type="PANTHER" id="PTHR14344">
    <property type="entry name" value="WD REPEAT PROTEIN"/>
    <property type="match status" value="1"/>
</dbReference>
<comment type="subcellular location">
    <subcellularLocation>
        <location evidence="1">Cytoplasm</location>
    </subcellularLocation>
</comment>
<dbReference type="Pfam" id="PF00400">
    <property type="entry name" value="WD40"/>
    <property type="match status" value="3"/>
</dbReference>
<keyword evidence="4" id="KW-0819">tRNA processing</keyword>
<keyword evidence="9" id="KW-1185">Reference proteome</keyword>
<reference evidence="8 9" key="1">
    <citation type="journal article" date="2017" name="Nature">
        <title>The Apostasia genome and the evolution of orchids.</title>
        <authorList>
            <person name="Zhang G.Q."/>
            <person name="Liu K.W."/>
            <person name="Li Z."/>
            <person name="Lohaus R."/>
            <person name="Hsiao Y.Y."/>
            <person name="Niu S.C."/>
            <person name="Wang J.Y."/>
            <person name="Lin Y.C."/>
            <person name="Xu Q."/>
            <person name="Chen L.J."/>
            <person name="Yoshida K."/>
            <person name="Fujiwara S."/>
            <person name="Wang Z.W."/>
            <person name="Zhang Y.Q."/>
            <person name="Mitsuda N."/>
            <person name="Wang M."/>
            <person name="Liu G.H."/>
            <person name="Pecoraro L."/>
            <person name="Huang H.X."/>
            <person name="Xiao X.J."/>
            <person name="Lin M."/>
            <person name="Wu X.Y."/>
            <person name="Wu W.L."/>
            <person name="Chen Y.Y."/>
            <person name="Chang S.B."/>
            <person name="Sakamoto S."/>
            <person name="Ohme-Takagi M."/>
            <person name="Yagi M."/>
            <person name="Zeng S.J."/>
            <person name="Shen C.Y."/>
            <person name="Yeh C.M."/>
            <person name="Luo Y.B."/>
            <person name="Tsai W.C."/>
            <person name="Van de Peer Y."/>
            <person name="Liu Z.J."/>
        </authorList>
    </citation>
    <scope>NUCLEOTIDE SEQUENCE [LARGE SCALE GENOMIC DNA]</scope>
    <source>
        <strain evidence="9">cv. Shenzhen</strain>
        <tissue evidence="8">Stem</tissue>
    </source>
</reference>
<dbReference type="InterPro" id="IPR015943">
    <property type="entry name" value="WD40/YVTN_repeat-like_dom_sf"/>
</dbReference>
<dbReference type="PROSITE" id="PS50082">
    <property type="entry name" value="WD_REPEATS_2"/>
    <property type="match status" value="3"/>
</dbReference>
<evidence type="ECO:0000256" key="6">
    <source>
        <dbReference type="ARBA" id="ARBA00038255"/>
    </source>
</evidence>